<name>C9LI00_9BACT</name>
<keyword evidence="4" id="KW-1185">Reference proteome</keyword>
<dbReference type="PANTHER" id="PTHR12994">
    <property type="entry name" value="SECERNIN"/>
    <property type="match status" value="1"/>
</dbReference>
<dbReference type="HOGENOM" id="CLU_014823_3_0_10"/>
<dbReference type="GO" id="GO:0006508">
    <property type="term" value="P:proteolysis"/>
    <property type="evidence" value="ECO:0007669"/>
    <property type="project" value="UniProtKB-KW"/>
</dbReference>
<keyword evidence="1" id="KW-0378">Hydrolase</keyword>
<keyword evidence="1" id="KW-0645">Protease</keyword>
<sequence>MIHCTMKKVFLTLFAAFIAASSYACTSFLVGKKATTDGSTFISYNADDYGMYGHLIYLPHAKHPKGAMRKIIDGDSNRYLGEIPEVPETYAVQGYINEYQVAVMESTFGGRPELVDPKGVLDYVSLMRIALQRAKTAREAISVMTGLVEKYGYASSGESFSIADKNELWLMEMVGKGPNEKGALWVAVRIPDDCIAAHANQSRIHKFLQYDKKNVIYAKDVISYARKHGYFTGKDADFSFANAFSPADFGAVRFCDARAWSFFNRFVDGMDKYLDYVDGMHIGKAEPFPLYFKPKRLLSRQDIMDGMRDHYEGTPFDVQKDCGMSPGEMPYRPTPLEFTYNGKKYFNERPISTQQTADTYIAQIRGWFPDAVGGILWYGSDDPNMISYTPIYCRNTSVPECFDAPGADGCTFSWKSAFWVCNWVSNMTYPRYNHLFPVVKEVRDGLDKDLSAKQPEVEAKAVGLYKTNPAEAVRYLTDYSAERGAKMLTAWKALGERLIVEFNDMAVKPRKDGQYLRTKEGLPARVQRVGYPDSYRKVIVDQTGDKYLLPAQ</sequence>
<accession>C9LI00</accession>
<dbReference type="GO" id="GO:0016805">
    <property type="term" value="F:dipeptidase activity"/>
    <property type="evidence" value="ECO:0007669"/>
    <property type="project" value="UniProtKB-KW"/>
</dbReference>
<dbReference type="Pfam" id="PF03577">
    <property type="entry name" value="Peptidase_C69"/>
    <property type="match status" value="1"/>
</dbReference>
<protein>
    <recommendedName>
        <fullName evidence="1">Dipeptidase</fullName>
        <ecNumber evidence="1">3.4.-.-</ecNumber>
    </recommendedName>
</protein>
<dbReference type="EMBL" id="ACIJ02000022">
    <property type="protein sequence ID" value="EEX71116.1"/>
    <property type="molecule type" value="Genomic_DNA"/>
</dbReference>
<dbReference type="PANTHER" id="PTHR12994:SF17">
    <property type="entry name" value="LD30995P"/>
    <property type="match status" value="1"/>
</dbReference>
<gene>
    <name evidence="3" type="ORF">GCWU000325_01854</name>
</gene>
<keyword evidence="2" id="KW-0732">Signal</keyword>
<evidence type="ECO:0000313" key="3">
    <source>
        <dbReference type="EMBL" id="EEX71116.1"/>
    </source>
</evidence>
<dbReference type="GO" id="GO:0070004">
    <property type="term" value="F:cysteine-type exopeptidase activity"/>
    <property type="evidence" value="ECO:0007669"/>
    <property type="project" value="InterPro"/>
</dbReference>
<evidence type="ECO:0000256" key="2">
    <source>
        <dbReference type="SAM" id="SignalP"/>
    </source>
</evidence>
<proteinExistence type="inferred from homology"/>
<keyword evidence="1" id="KW-0224">Dipeptidase</keyword>
<evidence type="ECO:0000313" key="4">
    <source>
        <dbReference type="Proteomes" id="UP000003460"/>
    </source>
</evidence>
<comment type="catalytic activity">
    <reaction evidence="1">
        <text>an L-aminoacyl-L-amino acid + H2O = 2 an L-alpha-amino acid</text>
        <dbReference type="Rhea" id="RHEA:48940"/>
        <dbReference type="ChEBI" id="CHEBI:15377"/>
        <dbReference type="ChEBI" id="CHEBI:59869"/>
        <dbReference type="ChEBI" id="CHEBI:77460"/>
    </reaction>
</comment>
<comment type="similarity">
    <text evidence="1">Belongs to the peptidase C69 family.</text>
</comment>
<dbReference type="AlphaFoldDB" id="C9LI00"/>
<dbReference type="PROSITE" id="PS51257">
    <property type="entry name" value="PROKAR_LIPOPROTEIN"/>
    <property type="match status" value="1"/>
</dbReference>
<dbReference type="Gene3D" id="3.60.60.10">
    <property type="entry name" value="Penicillin V Acylase, Chain A"/>
    <property type="match status" value="1"/>
</dbReference>
<dbReference type="STRING" id="626522.GCWU000325_01854"/>
<reference evidence="3" key="1">
    <citation type="submission" date="2009-09" db="EMBL/GenBank/DDBJ databases">
        <authorList>
            <person name="Weinstock G."/>
            <person name="Sodergren E."/>
            <person name="Clifton S."/>
            <person name="Fulton L."/>
            <person name="Fulton B."/>
            <person name="Courtney L."/>
            <person name="Fronick C."/>
            <person name="Harrison M."/>
            <person name="Strong C."/>
            <person name="Farmer C."/>
            <person name="Delahaunty K."/>
            <person name="Markovic C."/>
            <person name="Hall O."/>
            <person name="Minx P."/>
            <person name="Tomlinson C."/>
            <person name="Mitreva M."/>
            <person name="Nelson J."/>
            <person name="Hou S."/>
            <person name="Wollam A."/>
            <person name="Pepin K.H."/>
            <person name="Johnson M."/>
            <person name="Bhonagiri V."/>
            <person name="Nash W.E."/>
            <person name="Warren W."/>
            <person name="Chinwalla A."/>
            <person name="Mardis E.R."/>
            <person name="Wilson R.K."/>
        </authorList>
    </citation>
    <scope>NUCLEOTIDE SEQUENCE [LARGE SCALE GENOMIC DNA]</scope>
    <source>
        <strain evidence="3">ATCC 51259</strain>
    </source>
</reference>
<dbReference type="InterPro" id="IPR005322">
    <property type="entry name" value="Peptidase_C69"/>
</dbReference>
<feature type="signal peptide" evidence="2">
    <location>
        <begin position="1"/>
        <end position="24"/>
    </location>
</feature>
<comment type="caution">
    <text evidence="3">The sequence shown here is derived from an EMBL/GenBank/DDBJ whole genome shotgun (WGS) entry which is preliminary data.</text>
</comment>
<dbReference type="eggNOG" id="COG4690">
    <property type="taxonomic scope" value="Bacteria"/>
</dbReference>
<dbReference type="EC" id="3.4.-.-" evidence="1"/>
<evidence type="ECO:0000256" key="1">
    <source>
        <dbReference type="RuleBase" id="RU364089"/>
    </source>
</evidence>
<dbReference type="Proteomes" id="UP000003460">
    <property type="component" value="Unassembled WGS sequence"/>
</dbReference>
<feature type="chain" id="PRO_5002997156" description="Dipeptidase" evidence="2">
    <location>
        <begin position="25"/>
        <end position="552"/>
    </location>
</feature>
<organism evidence="3 4">
    <name type="scientific">Alloprevotella tannerae ATCC 51259</name>
    <dbReference type="NCBI Taxonomy" id="626522"/>
    <lineage>
        <taxon>Bacteria</taxon>
        <taxon>Pseudomonadati</taxon>
        <taxon>Bacteroidota</taxon>
        <taxon>Bacteroidia</taxon>
        <taxon>Bacteroidales</taxon>
        <taxon>Prevotellaceae</taxon>
        <taxon>Alloprevotella</taxon>
    </lineage>
</organism>